<reference evidence="2" key="2">
    <citation type="submission" date="2020-05" db="EMBL/GenBank/DDBJ databases">
        <authorList>
            <person name="Hiruta S."/>
            <person name="Shimano S."/>
        </authorList>
    </citation>
    <scope>NUCLEOTIDE SEQUENCE</scope>
    <source>
        <strain evidence="2">NMsp1</strain>
    </source>
</reference>
<keyword evidence="1" id="KW-0812">Transmembrane</keyword>
<keyword evidence="1" id="KW-0472">Membrane</keyword>
<dbReference type="CTD" id="4541"/>
<geneLocation type="mitochondrion" evidence="2"/>
<keyword evidence="2" id="KW-0496">Mitochondrion</keyword>
<evidence type="ECO:0000256" key="1">
    <source>
        <dbReference type="SAM" id="Phobius"/>
    </source>
</evidence>
<proteinExistence type="predicted"/>
<dbReference type="AlphaFoldDB" id="A0A6J4EE60"/>
<dbReference type="GeneID" id="55757334"/>
<feature type="transmembrane region" description="Helical" evidence="1">
    <location>
        <begin position="47"/>
        <end position="68"/>
    </location>
</feature>
<feature type="transmembrane region" description="Helical" evidence="1">
    <location>
        <begin position="24"/>
        <end position="40"/>
    </location>
</feature>
<name>A0A6J4EE60_9ACAR</name>
<accession>A0A6J4EE60</accession>
<evidence type="ECO:0000313" key="2">
    <source>
        <dbReference type="EMBL" id="BCG28127.1"/>
    </source>
</evidence>
<protein>
    <submittedName>
        <fullName evidence="2">NADH dehydrogenase subunit 6</fullName>
    </submittedName>
</protein>
<feature type="transmembrane region" description="Helical" evidence="1">
    <location>
        <begin position="110"/>
        <end position="132"/>
    </location>
</feature>
<keyword evidence="1" id="KW-1133">Transmembrane helix</keyword>
<dbReference type="RefSeq" id="YP_009866795.1">
    <property type="nucleotide sequence ID" value="NC_049059.1"/>
</dbReference>
<dbReference type="EMBL" id="LC552026">
    <property type="protein sequence ID" value="BCG28127.1"/>
    <property type="molecule type" value="Genomic_DNA"/>
</dbReference>
<gene>
    <name evidence="2" type="primary">ND6</name>
</gene>
<reference evidence="2" key="1">
    <citation type="journal article" date="2020" name="Mitochondrial DNA Part B Resour">
        <title>Complete mitochondrial genomes of two water mite species: Hygrobates (H.) longiporus and Hygrobates (rivobates) taniguchii (Acari, Trombidiformes, Hygrobatoidea).</title>
        <authorList>
            <person name="Hiruta S.F."/>
            <person name="Morimoto S."/>
            <person name="Yoshinari G."/>
            <person name="Goldschmidt T."/>
            <person name="Nishikawa K."/>
            <person name="Shimano S."/>
        </authorList>
    </citation>
    <scope>NUCLEOTIDE SEQUENCE</scope>
    <source>
        <strain evidence="2">NMsp1</strain>
    </source>
</reference>
<feature type="transmembrane region" description="Helical" evidence="1">
    <location>
        <begin position="80"/>
        <end position="98"/>
    </location>
</feature>
<sequence>MLLLTFTLMLSSIAAVTFSNSIMMILSILFITILGVLFNFQSVNNQWISFMILFIMVGGLMIIYIFVLSLNSNDKLESKFSANILPLIFISILFTWSINSNFMSKEFSKLIYNNFSTMIFFLLIIILIMMYFSSKIILNPSSPSKSMK</sequence>
<organism evidence="2">
    <name type="scientific">Hygrobates longiporus</name>
    <dbReference type="NCBI Taxonomy" id="2740590"/>
    <lineage>
        <taxon>Eukaryota</taxon>
        <taxon>Metazoa</taxon>
        <taxon>Ecdysozoa</taxon>
        <taxon>Arthropoda</taxon>
        <taxon>Chelicerata</taxon>
        <taxon>Arachnida</taxon>
        <taxon>Acari</taxon>
        <taxon>Acariformes</taxon>
        <taxon>Trombidiformes</taxon>
        <taxon>Prostigmata</taxon>
        <taxon>Anystina</taxon>
        <taxon>Parasitengona</taxon>
        <taxon>Hydracarina</taxon>
        <taxon>Hygrobatoidea</taxon>
        <taxon>Hygrobatidae</taxon>
        <taxon>Hygrobates</taxon>
    </lineage>
</organism>